<sequence>MSGKIVKYNPSFLNDQELIDSFVVRHGFLELLLEVIRENTHQNNQHVIAIGPRGSGKTTLLRRVIAEIRQQKELSDLWYPLPFGEESYEIASAGEFWLEALHHLGGLTGDPSWGKAYDELLGEHDEKRLQERCLSRLLDFADKCGKRLLLVVENLNLMLGEQLEDIDAWALRETLMHEPRIMLLGSATASFAAITDQNQAMFELFRVFHMSRLTVEECQKVWSQVAGQDITEKQARAVQILTGGNPRLLTILSLFGSTRSFRSLMDDLSLLVDEHTDYFKSNFESLPPKERKVFACLASLWEDSLSSEIARAARMTTSQVSAQLKRLESRGCVRVVSNEKGKKRYQLAERLYNIYYLMRRSQNDGRVKAVVYFMRQFYGQERLHEAMSIIASEACQMKDGERQDHYRAFQIFCNYPEAKDKLQLFREAISPAFRELPDLPDSVKKLLKPDVKNEELFKIAKDINKSLNAANWNDAEEKLRRYVELDSNEAKGWGVLGERLVQIGQSDEGIKCLRKAIELAPNLVAAWFALGGTLIFDLNRQSEGYECLKKAAAIEQNIFCNNPYLLNKIRSTDVSMETLENILNSTNRPGDLLNNIACAVMDKMNKSDYEDMATIVAWARESVEKTDGEKYTHGTLARALALQGNILEALPHVQTVLADIELVNNNIQEMTDILTLAAAFGHGQEALDLLVASPSLNALEPVAVGLKQYLGLDVQAPQEVKEIGEDIVKNIEMWKEKRVLRIR</sequence>
<evidence type="ECO:0000259" key="3">
    <source>
        <dbReference type="SMART" id="SM00382"/>
    </source>
</evidence>
<protein>
    <submittedName>
        <fullName evidence="4">Tetratricopeptide repeat-containing protein</fullName>
    </submittedName>
</protein>
<evidence type="ECO:0000256" key="2">
    <source>
        <dbReference type="PROSITE-ProRule" id="PRU00339"/>
    </source>
</evidence>
<keyword evidence="1" id="KW-0238">DNA-binding</keyword>
<evidence type="ECO:0000313" key="4">
    <source>
        <dbReference type="EMBL" id="SMF02794.1"/>
    </source>
</evidence>
<keyword evidence="2" id="KW-0802">TPR repeat</keyword>
<evidence type="ECO:0000256" key="1">
    <source>
        <dbReference type="ARBA" id="ARBA00023125"/>
    </source>
</evidence>
<name>A0A1X7CT93_9BACT</name>
<feature type="domain" description="AAA+ ATPase" evidence="3">
    <location>
        <begin position="43"/>
        <end position="214"/>
    </location>
</feature>
<dbReference type="InterPro" id="IPR003593">
    <property type="entry name" value="AAA+_ATPase"/>
</dbReference>
<dbReference type="Pfam" id="PF24389">
    <property type="entry name" value="ORC-CDC6-like"/>
    <property type="match status" value="1"/>
</dbReference>
<dbReference type="InterPro" id="IPR019734">
    <property type="entry name" value="TPR_rpt"/>
</dbReference>
<dbReference type="Gene3D" id="1.25.40.10">
    <property type="entry name" value="Tetratricopeptide repeat domain"/>
    <property type="match status" value="1"/>
</dbReference>
<dbReference type="InterPro" id="IPR036390">
    <property type="entry name" value="WH_DNA-bd_sf"/>
</dbReference>
<dbReference type="InterPro" id="IPR056955">
    <property type="entry name" value="ORC-CDC6-like"/>
</dbReference>
<dbReference type="OrthoDB" id="146908at2"/>
<feature type="repeat" description="TPR" evidence="2">
    <location>
        <begin position="490"/>
        <end position="523"/>
    </location>
</feature>
<dbReference type="EMBL" id="FWZU01000002">
    <property type="protein sequence ID" value="SMF02794.1"/>
    <property type="molecule type" value="Genomic_DNA"/>
</dbReference>
<gene>
    <name evidence="4" type="ORF">SAMN06295933_1246</name>
</gene>
<dbReference type="SUPFAM" id="SSF52540">
    <property type="entry name" value="P-loop containing nucleoside triphosphate hydrolases"/>
    <property type="match status" value="1"/>
</dbReference>
<keyword evidence="5" id="KW-1185">Reference proteome</keyword>
<dbReference type="InterPro" id="IPR036388">
    <property type="entry name" value="WH-like_DNA-bd_sf"/>
</dbReference>
<organism evidence="4 5">
    <name type="scientific">Desulfovibrio gilichinskyi</name>
    <dbReference type="NCBI Taxonomy" id="1519643"/>
    <lineage>
        <taxon>Bacteria</taxon>
        <taxon>Pseudomonadati</taxon>
        <taxon>Thermodesulfobacteriota</taxon>
        <taxon>Desulfovibrionia</taxon>
        <taxon>Desulfovibrionales</taxon>
        <taxon>Desulfovibrionaceae</taxon>
        <taxon>Desulfovibrio</taxon>
    </lineage>
</organism>
<dbReference type="InterPro" id="IPR027417">
    <property type="entry name" value="P-loop_NTPase"/>
</dbReference>
<evidence type="ECO:0000313" key="5">
    <source>
        <dbReference type="Proteomes" id="UP000192906"/>
    </source>
</evidence>
<reference evidence="5" key="1">
    <citation type="submission" date="2017-04" db="EMBL/GenBank/DDBJ databases">
        <authorList>
            <person name="Varghese N."/>
            <person name="Submissions S."/>
        </authorList>
    </citation>
    <scope>NUCLEOTIDE SEQUENCE [LARGE SCALE GENOMIC DNA]</scope>
    <source>
        <strain evidence="5">K3S</strain>
    </source>
</reference>
<dbReference type="Proteomes" id="UP000192906">
    <property type="component" value="Unassembled WGS sequence"/>
</dbReference>
<dbReference type="Gene3D" id="1.10.10.10">
    <property type="entry name" value="Winged helix-like DNA-binding domain superfamily/Winged helix DNA-binding domain"/>
    <property type="match status" value="1"/>
</dbReference>
<dbReference type="PROSITE" id="PS50005">
    <property type="entry name" value="TPR"/>
    <property type="match status" value="1"/>
</dbReference>
<dbReference type="SUPFAM" id="SSF46785">
    <property type="entry name" value="Winged helix' DNA-binding domain"/>
    <property type="match status" value="1"/>
</dbReference>
<dbReference type="Gene3D" id="3.40.50.300">
    <property type="entry name" value="P-loop containing nucleotide triphosphate hydrolases"/>
    <property type="match status" value="1"/>
</dbReference>
<dbReference type="SMART" id="SM00382">
    <property type="entry name" value="AAA"/>
    <property type="match status" value="1"/>
</dbReference>
<dbReference type="RefSeq" id="WP_085099909.1">
    <property type="nucleotide sequence ID" value="NZ_FWZU01000002.1"/>
</dbReference>
<dbReference type="GO" id="GO:0003677">
    <property type="term" value="F:DNA binding"/>
    <property type="evidence" value="ECO:0007669"/>
    <property type="project" value="UniProtKB-KW"/>
</dbReference>
<proteinExistence type="predicted"/>
<dbReference type="SUPFAM" id="SSF48452">
    <property type="entry name" value="TPR-like"/>
    <property type="match status" value="1"/>
</dbReference>
<accession>A0A1X7CT93</accession>
<dbReference type="STRING" id="1519643.SAMN06295933_1246"/>
<dbReference type="InterPro" id="IPR011990">
    <property type="entry name" value="TPR-like_helical_dom_sf"/>
</dbReference>
<dbReference type="AlphaFoldDB" id="A0A1X7CT93"/>